<dbReference type="RefSeq" id="WP_201841703.1">
    <property type="nucleotide sequence ID" value="NZ_JAERRK010000019.1"/>
</dbReference>
<evidence type="ECO:0000313" key="1">
    <source>
        <dbReference type="EMBL" id="MBL1085908.1"/>
    </source>
</evidence>
<dbReference type="AlphaFoldDB" id="A0A937EMA4"/>
<keyword evidence="2" id="KW-1185">Reference proteome</keyword>
<sequence length="266" mass="29236">MTSTESRGVFALIEENFVAPRFAAPRFAAPRFAPPQDDVRSHLVVRAGDRSVQLSPQAARQALYGPRRDEALRTAVWRQAVTEARREPVHGDGSRRLLVVWLALPGTYRNLHRILRRRRVERADLEAEAVLAVLAALDTADPDSPGTGGHLIRQAVNRMWAHADRVGREVPVVDIAAFAAARNAPVPPEELEGPADGWELHLTPPPRHDGLSATIRFAESRTGREGERLGALAHCAGLPELVFRARRHEEAVRIGTLALRPAGAPR</sequence>
<proteinExistence type="predicted"/>
<reference evidence="1" key="1">
    <citation type="submission" date="2021-01" db="EMBL/GenBank/DDBJ databases">
        <title>WGS of actinomycetes isolated from Thailand.</title>
        <authorList>
            <person name="Thawai C."/>
        </authorList>
    </citation>
    <scope>NUCLEOTIDE SEQUENCE</scope>
    <source>
        <strain evidence="1">RCU-197</strain>
    </source>
</reference>
<gene>
    <name evidence="1" type="ORF">JK359_28740</name>
</gene>
<dbReference type="Proteomes" id="UP000661858">
    <property type="component" value="Unassembled WGS sequence"/>
</dbReference>
<comment type="caution">
    <text evidence="1">The sequence shown here is derived from an EMBL/GenBank/DDBJ whole genome shotgun (WGS) entry which is preliminary data.</text>
</comment>
<organism evidence="1 2">
    <name type="scientific">Streptomyces actinomycinicus</name>
    <dbReference type="NCBI Taxonomy" id="1695166"/>
    <lineage>
        <taxon>Bacteria</taxon>
        <taxon>Bacillati</taxon>
        <taxon>Actinomycetota</taxon>
        <taxon>Actinomycetes</taxon>
        <taxon>Kitasatosporales</taxon>
        <taxon>Streptomycetaceae</taxon>
        <taxon>Streptomyces</taxon>
    </lineage>
</organism>
<protein>
    <submittedName>
        <fullName evidence="1">Uncharacterized protein</fullName>
    </submittedName>
</protein>
<accession>A0A937EMA4</accession>
<name>A0A937EMA4_9ACTN</name>
<evidence type="ECO:0000313" key="2">
    <source>
        <dbReference type="Proteomes" id="UP000661858"/>
    </source>
</evidence>
<dbReference type="EMBL" id="JAERRK010000019">
    <property type="protein sequence ID" value="MBL1085908.1"/>
    <property type="molecule type" value="Genomic_DNA"/>
</dbReference>